<comment type="caution">
    <text evidence="1">The sequence shown here is derived from an EMBL/GenBank/DDBJ whole genome shotgun (WGS) entry which is preliminary data.</text>
</comment>
<proteinExistence type="predicted"/>
<organism evidence="1 2">
    <name type="scientific">Oryza meyeriana var. granulata</name>
    <dbReference type="NCBI Taxonomy" id="110450"/>
    <lineage>
        <taxon>Eukaryota</taxon>
        <taxon>Viridiplantae</taxon>
        <taxon>Streptophyta</taxon>
        <taxon>Embryophyta</taxon>
        <taxon>Tracheophyta</taxon>
        <taxon>Spermatophyta</taxon>
        <taxon>Magnoliopsida</taxon>
        <taxon>Liliopsida</taxon>
        <taxon>Poales</taxon>
        <taxon>Poaceae</taxon>
        <taxon>BOP clade</taxon>
        <taxon>Oryzoideae</taxon>
        <taxon>Oryzeae</taxon>
        <taxon>Oryzinae</taxon>
        <taxon>Oryza</taxon>
        <taxon>Oryza meyeriana</taxon>
    </lineage>
</organism>
<accession>A0A6G1CJP7</accession>
<evidence type="ECO:0000313" key="1">
    <source>
        <dbReference type="EMBL" id="KAF0900875.1"/>
    </source>
</evidence>
<evidence type="ECO:0000313" key="2">
    <source>
        <dbReference type="Proteomes" id="UP000479710"/>
    </source>
</evidence>
<dbReference type="Proteomes" id="UP000479710">
    <property type="component" value="Unassembled WGS sequence"/>
</dbReference>
<reference evidence="1 2" key="1">
    <citation type="submission" date="2019-11" db="EMBL/GenBank/DDBJ databases">
        <title>Whole genome sequence of Oryza granulata.</title>
        <authorList>
            <person name="Li W."/>
        </authorList>
    </citation>
    <scope>NUCLEOTIDE SEQUENCE [LARGE SCALE GENOMIC DNA]</scope>
    <source>
        <strain evidence="2">cv. Menghai</strain>
        <tissue evidence="1">Leaf</tissue>
    </source>
</reference>
<dbReference type="EMBL" id="SPHZ02000009">
    <property type="protein sequence ID" value="KAF0900875.1"/>
    <property type="molecule type" value="Genomic_DNA"/>
</dbReference>
<feature type="non-terminal residue" evidence="1">
    <location>
        <position position="1"/>
    </location>
</feature>
<sequence>GPVDRLVVGRWGFPVGKGREGLAAGVIGCSRQGLRLGRRRGLLGLNSHGGRSGEQGESLGHLLSYGLLLGPRVFFKLAHQLLDGGDWLMVYLSLLL</sequence>
<gene>
    <name evidence="1" type="ORF">E2562_036116</name>
</gene>
<keyword evidence="2" id="KW-1185">Reference proteome</keyword>
<protein>
    <submittedName>
        <fullName evidence="1">Uncharacterized protein</fullName>
    </submittedName>
</protein>
<name>A0A6G1CJP7_9ORYZ</name>
<dbReference type="AlphaFoldDB" id="A0A6G1CJP7"/>